<organism evidence="1 2">
    <name type="scientific">Bacillus phage Pascal</name>
    <dbReference type="NCBI Taxonomy" id="1540092"/>
    <lineage>
        <taxon>Viruses</taxon>
        <taxon>Duplodnaviria</taxon>
        <taxon>Heunggongvirae</taxon>
        <taxon>Uroviricota</taxon>
        <taxon>Caudoviricetes</taxon>
        <taxon>Pagevirus</taxon>
        <taxon>Pagevirus pascal</taxon>
    </lineage>
</organism>
<dbReference type="OrthoDB" id="12381at10239"/>
<gene>
    <name evidence="1" type="ORF">CPT_Pascal36</name>
</gene>
<dbReference type="GeneID" id="24607715"/>
<dbReference type="KEGG" id="vg:24607715"/>
<dbReference type="EMBL" id="KM236247">
    <property type="protein sequence ID" value="AIW03671.1"/>
    <property type="molecule type" value="Genomic_DNA"/>
</dbReference>
<sequence length="141" mass="16239">MSFFTAEQKEIMKAKEILPSTVMYRMKTKKMTFEAAIATKEPLSREPRLHKVLSAEDIKVCVKKGIPRKILSKRACANWSREKIMNTPVKKKSFFSKRQLANIKRLGIHYQTAVSRVKYCHWTKERASSTPTGKNGVAHKN</sequence>
<dbReference type="RefSeq" id="YP_009151504.1">
    <property type="nucleotide sequence ID" value="NC_027372.1"/>
</dbReference>
<protein>
    <submittedName>
        <fullName evidence="1">Uncharacterized protein</fullName>
    </submittedName>
</protein>
<keyword evidence="2" id="KW-1185">Reference proteome</keyword>
<evidence type="ECO:0000313" key="1">
    <source>
        <dbReference type="EMBL" id="AIW03671.1"/>
    </source>
</evidence>
<evidence type="ECO:0000313" key="2">
    <source>
        <dbReference type="Proteomes" id="UP000030208"/>
    </source>
</evidence>
<accession>A0A0A0RSZ3</accession>
<name>A0A0A0RSZ3_9CAUD</name>
<proteinExistence type="predicted"/>
<dbReference type="Proteomes" id="UP000030208">
    <property type="component" value="Segment"/>
</dbReference>
<reference evidence="1 2" key="1">
    <citation type="journal article" date="2015" name="Genome Announc.">
        <title>Complete Genome of Bacillus megaterium Podophage Pascal.</title>
        <authorList>
            <person name="Snowden J.D."/>
            <person name="Vega Gonzalez A.E."/>
            <person name="Maroun J.W."/>
            <person name="Hernandez A.C."/>
            <person name="Kuty Everett G.F."/>
        </authorList>
    </citation>
    <scope>NUCLEOTIDE SEQUENCE [LARGE SCALE GENOMIC DNA]</scope>
</reference>